<evidence type="ECO:0000313" key="2">
    <source>
        <dbReference type="Proteomes" id="UP000054630"/>
    </source>
</evidence>
<dbReference type="OrthoDB" id="5919720at2759"/>
<dbReference type="AlphaFoldDB" id="A0A0V0RSV1"/>
<evidence type="ECO:0000313" key="1">
    <source>
        <dbReference type="EMBL" id="KRX17545.1"/>
    </source>
</evidence>
<protein>
    <submittedName>
        <fullName evidence="1">Uncharacterized protein</fullName>
    </submittedName>
</protein>
<dbReference type="Proteomes" id="UP000054630">
    <property type="component" value="Unassembled WGS sequence"/>
</dbReference>
<proteinExistence type="predicted"/>
<name>A0A0V0RSV1_9BILA</name>
<dbReference type="EMBL" id="JYDL01000086">
    <property type="protein sequence ID" value="KRX17545.1"/>
    <property type="molecule type" value="Genomic_DNA"/>
</dbReference>
<organism evidence="1 2">
    <name type="scientific">Trichinella nelsoni</name>
    <dbReference type="NCBI Taxonomy" id="6336"/>
    <lineage>
        <taxon>Eukaryota</taxon>
        <taxon>Metazoa</taxon>
        <taxon>Ecdysozoa</taxon>
        <taxon>Nematoda</taxon>
        <taxon>Enoplea</taxon>
        <taxon>Dorylaimia</taxon>
        <taxon>Trichinellida</taxon>
        <taxon>Trichinellidae</taxon>
        <taxon>Trichinella</taxon>
    </lineage>
</organism>
<reference evidence="1 2" key="1">
    <citation type="submission" date="2015-01" db="EMBL/GenBank/DDBJ databases">
        <title>Evolution of Trichinella species and genotypes.</title>
        <authorList>
            <person name="Korhonen P.K."/>
            <person name="Edoardo P."/>
            <person name="Giuseppe L.R."/>
            <person name="Gasser R.B."/>
        </authorList>
    </citation>
    <scope>NUCLEOTIDE SEQUENCE [LARGE SCALE GENOMIC DNA]</scope>
    <source>
        <strain evidence="1">ISS37</strain>
    </source>
</reference>
<comment type="caution">
    <text evidence="1">The sequence shown here is derived from an EMBL/GenBank/DDBJ whole genome shotgun (WGS) entry which is preliminary data.</text>
</comment>
<keyword evidence="2" id="KW-1185">Reference proteome</keyword>
<gene>
    <name evidence="1" type="ORF">T07_1770</name>
</gene>
<accession>A0A0V0RSV1</accession>
<sequence>MSSFGSYMHVSCRMNTDVIAPVITVDEIEVIKNDFDRTEITTDSYTGTLRYVVVTLEVFLSEFIEVIDLCCVSESAAAVVMSIQLFSLEPAKMGFTSG</sequence>